<evidence type="ECO:0000313" key="5">
    <source>
        <dbReference type="Proteomes" id="UP001497516"/>
    </source>
</evidence>
<dbReference type="GO" id="GO:0008270">
    <property type="term" value="F:zinc ion binding"/>
    <property type="evidence" value="ECO:0007669"/>
    <property type="project" value="UniProtKB-KW"/>
</dbReference>
<dbReference type="PANTHER" id="PTHR31286">
    <property type="entry name" value="GLYCINE-RICH CELL WALL STRUCTURAL PROTEIN 1.8-LIKE"/>
    <property type="match status" value="1"/>
</dbReference>
<evidence type="ECO:0000256" key="1">
    <source>
        <dbReference type="PROSITE-ProRule" id="PRU00047"/>
    </source>
</evidence>
<organism evidence="4 5">
    <name type="scientific">Linum trigynum</name>
    <dbReference type="NCBI Taxonomy" id="586398"/>
    <lineage>
        <taxon>Eukaryota</taxon>
        <taxon>Viridiplantae</taxon>
        <taxon>Streptophyta</taxon>
        <taxon>Embryophyta</taxon>
        <taxon>Tracheophyta</taxon>
        <taxon>Spermatophyta</taxon>
        <taxon>Magnoliopsida</taxon>
        <taxon>eudicotyledons</taxon>
        <taxon>Gunneridae</taxon>
        <taxon>Pentapetalae</taxon>
        <taxon>rosids</taxon>
        <taxon>fabids</taxon>
        <taxon>Malpighiales</taxon>
        <taxon>Linaceae</taxon>
        <taxon>Linum</taxon>
    </lineage>
</organism>
<dbReference type="GO" id="GO:0003676">
    <property type="term" value="F:nucleic acid binding"/>
    <property type="evidence" value="ECO:0007669"/>
    <property type="project" value="InterPro"/>
</dbReference>
<keyword evidence="1" id="KW-0863">Zinc-finger</keyword>
<protein>
    <recommendedName>
        <fullName evidence="3">CCHC-type domain-containing protein</fullName>
    </recommendedName>
</protein>
<sequence length="189" mass="20609">MNKPLKTHIRLDGFCQLVVYENLLEICFECGHIGHTESTCPTLLRPSATEPQIQMTNQGPPPENSSAEPPAGYGPWMQVERKSRRQTRKAQNNQGPSQGNLTSKNGGQGKLSPKTGKSELSGGNKIVEAKEKKGKSEQKGELKKGKGISQKGKGEEVVDRVSKEMQKMGLSQAWRIIGPKAIEKQASSS</sequence>
<evidence type="ECO:0000313" key="4">
    <source>
        <dbReference type="EMBL" id="CAL1378304.1"/>
    </source>
</evidence>
<dbReference type="Proteomes" id="UP001497516">
    <property type="component" value="Chromosome 3"/>
</dbReference>
<feature type="domain" description="CCHC-type" evidence="3">
    <location>
        <begin position="27"/>
        <end position="41"/>
    </location>
</feature>
<evidence type="ECO:0000259" key="3">
    <source>
        <dbReference type="PROSITE" id="PS50158"/>
    </source>
</evidence>
<proteinExistence type="predicted"/>
<dbReference type="AlphaFoldDB" id="A0AAV2DXH5"/>
<dbReference type="InterPro" id="IPR001878">
    <property type="entry name" value="Znf_CCHC"/>
</dbReference>
<feature type="compositionally biased region" description="Polar residues" evidence="2">
    <location>
        <begin position="89"/>
        <end position="105"/>
    </location>
</feature>
<keyword evidence="1" id="KW-0479">Metal-binding</keyword>
<keyword evidence="1" id="KW-0862">Zinc</keyword>
<reference evidence="4 5" key="1">
    <citation type="submission" date="2024-04" db="EMBL/GenBank/DDBJ databases">
        <authorList>
            <person name="Fracassetti M."/>
        </authorList>
    </citation>
    <scope>NUCLEOTIDE SEQUENCE [LARGE SCALE GENOMIC DNA]</scope>
</reference>
<feature type="compositionally biased region" description="Basic and acidic residues" evidence="2">
    <location>
        <begin position="127"/>
        <end position="144"/>
    </location>
</feature>
<evidence type="ECO:0000256" key="2">
    <source>
        <dbReference type="SAM" id="MobiDB-lite"/>
    </source>
</evidence>
<name>A0AAV2DXH5_9ROSI</name>
<dbReference type="InterPro" id="IPR040256">
    <property type="entry name" value="At4g02000-like"/>
</dbReference>
<keyword evidence="5" id="KW-1185">Reference proteome</keyword>
<feature type="region of interest" description="Disordered" evidence="2">
    <location>
        <begin position="52"/>
        <end position="159"/>
    </location>
</feature>
<dbReference type="EMBL" id="OZ034816">
    <property type="protein sequence ID" value="CAL1378304.1"/>
    <property type="molecule type" value="Genomic_DNA"/>
</dbReference>
<gene>
    <name evidence="4" type="ORF">LTRI10_LOCUS19897</name>
</gene>
<accession>A0AAV2DXH5</accession>
<dbReference type="PROSITE" id="PS50158">
    <property type="entry name" value="ZF_CCHC"/>
    <property type="match status" value="1"/>
</dbReference>
<dbReference type="PANTHER" id="PTHR31286:SF99">
    <property type="entry name" value="DUF4283 DOMAIN-CONTAINING PROTEIN"/>
    <property type="match status" value="1"/>
</dbReference>